<keyword evidence="6" id="KW-1185">Reference proteome</keyword>
<gene>
    <name evidence="4" type="primary">def</name>
    <name evidence="5" type="ORF">SAMN05660226_00934</name>
</gene>
<feature type="binding site" evidence="4">
    <location>
        <position position="124"/>
    </location>
    <ligand>
        <name>Fe cation</name>
        <dbReference type="ChEBI" id="CHEBI:24875"/>
    </ligand>
</feature>
<feature type="binding site" evidence="4">
    <location>
        <position position="170"/>
    </location>
    <ligand>
        <name>Fe cation</name>
        <dbReference type="ChEBI" id="CHEBI:24875"/>
    </ligand>
</feature>
<name>A0A1T5AP19_9SPHI</name>
<dbReference type="PIRSF" id="PIRSF004749">
    <property type="entry name" value="Pep_def"/>
    <property type="match status" value="1"/>
</dbReference>
<evidence type="ECO:0000256" key="4">
    <source>
        <dbReference type="HAMAP-Rule" id="MF_00163"/>
    </source>
</evidence>
<feature type="active site" evidence="4">
    <location>
        <position position="167"/>
    </location>
</feature>
<comment type="cofactor">
    <cofactor evidence="4">
        <name>Fe(2+)</name>
        <dbReference type="ChEBI" id="CHEBI:29033"/>
    </cofactor>
    <text evidence="4">Binds 1 Fe(2+) ion.</text>
</comment>
<dbReference type="EMBL" id="FUYS01000002">
    <property type="protein sequence ID" value="SKB36676.1"/>
    <property type="molecule type" value="Genomic_DNA"/>
</dbReference>
<proteinExistence type="inferred from homology"/>
<keyword evidence="2 4" id="KW-0479">Metal-binding</keyword>
<dbReference type="PRINTS" id="PR01576">
    <property type="entry name" value="PDEFORMYLASE"/>
</dbReference>
<dbReference type="Pfam" id="PF01327">
    <property type="entry name" value="Pep_deformylase"/>
    <property type="match status" value="1"/>
</dbReference>
<keyword evidence="4" id="KW-0408">Iron</keyword>
<reference evidence="5 6" key="1">
    <citation type="submission" date="2017-02" db="EMBL/GenBank/DDBJ databases">
        <authorList>
            <person name="Peterson S.W."/>
        </authorList>
    </citation>
    <scope>NUCLEOTIDE SEQUENCE [LARGE SCALE GENOMIC DNA]</scope>
    <source>
        <strain evidence="5 6">DSM 22899</strain>
    </source>
</reference>
<dbReference type="AlphaFoldDB" id="A0A1T5AP19"/>
<evidence type="ECO:0000256" key="2">
    <source>
        <dbReference type="ARBA" id="ARBA00022723"/>
    </source>
</evidence>
<dbReference type="PANTHER" id="PTHR10458">
    <property type="entry name" value="PEPTIDE DEFORMYLASE"/>
    <property type="match status" value="1"/>
</dbReference>
<protein>
    <recommendedName>
        <fullName evidence="4">Peptide deformylase</fullName>
        <shortName evidence="4">PDF</shortName>
        <ecNumber evidence="4">3.5.1.88</ecNumber>
    </recommendedName>
    <alternativeName>
        <fullName evidence="4">Polypeptide deformylase</fullName>
    </alternativeName>
</protein>
<sequence length="212" mass="24633">MCRKEFLRIFAAKLLAMILSIRPYGHPILRQKCASISSDYPGLQPLIDSMWETMYNAQGCGLAAPQVGHAIRLFTVDSKTSYESYDTAERETYFAATDEGIVETFINAQIIEQSDETWEDEEGCLSIPHLSQKVKRPWRITIRYEDRHFTTRTRVFGGITARMIQHEYDHTEGVLYLDYLQPLTKRMLTAKIKQIARRQPVVNYPMLYKSNR</sequence>
<dbReference type="InterPro" id="IPR023635">
    <property type="entry name" value="Peptide_deformylase"/>
</dbReference>
<comment type="catalytic activity">
    <reaction evidence="4">
        <text>N-terminal N-formyl-L-methionyl-[peptide] + H2O = N-terminal L-methionyl-[peptide] + formate</text>
        <dbReference type="Rhea" id="RHEA:24420"/>
        <dbReference type="Rhea" id="RHEA-COMP:10639"/>
        <dbReference type="Rhea" id="RHEA-COMP:10640"/>
        <dbReference type="ChEBI" id="CHEBI:15377"/>
        <dbReference type="ChEBI" id="CHEBI:15740"/>
        <dbReference type="ChEBI" id="CHEBI:49298"/>
        <dbReference type="ChEBI" id="CHEBI:64731"/>
        <dbReference type="EC" id="3.5.1.88"/>
    </reaction>
</comment>
<dbReference type="Proteomes" id="UP000190541">
    <property type="component" value="Unassembled WGS sequence"/>
</dbReference>
<feature type="binding site" evidence="4">
    <location>
        <position position="166"/>
    </location>
    <ligand>
        <name>Fe cation</name>
        <dbReference type="ChEBI" id="CHEBI:24875"/>
    </ligand>
</feature>
<dbReference type="GO" id="GO:0042586">
    <property type="term" value="F:peptide deformylase activity"/>
    <property type="evidence" value="ECO:0007669"/>
    <property type="project" value="UniProtKB-UniRule"/>
</dbReference>
<dbReference type="HAMAP" id="MF_00163">
    <property type="entry name" value="Pep_deformylase"/>
    <property type="match status" value="1"/>
</dbReference>
<evidence type="ECO:0000313" key="6">
    <source>
        <dbReference type="Proteomes" id="UP000190541"/>
    </source>
</evidence>
<comment type="function">
    <text evidence="4">Removes the formyl group from the N-terminal Met of newly synthesized proteins. Requires at least a dipeptide for an efficient rate of reaction. N-terminal L-methionine is a prerequisite for activity but the enzyme has broad specificity at other positions.</text>
</comment>
<keyword evidence="4" id="KW-0648">Protein biosynthesis</keyword>
<dbReference type="NCBIfam" id="TIGR00079">
    <property type="entry name" value="pept_deformyl"/>
    <property type="match status" value="1"/>
</dbReference>
<dbReference type="NCBIfam" id="NF001159">
    <property type="entry name" value="PRK00150.1-3"/>
    <property type="match status" value="1"/>
</dbReference>
<dbReference type="EC" id="3.5.1.88" evidence="4"/>
<dbReference type="SUPFAM" id="SSF56420">
    <property type="entry name" value="Peptide deformylase"/>
    <property type="match status" value="1"/>
</dbReference>
<dbReference type="GO" id="GO:0046872">
    <property type="term" value="F:metal ion binding"/>
    <property type="evidence" value="ECO:0007669"/>
    <property type="project" value="UniProtKB-KW"/>
</dbReference>
<dbReference type="CDD" id="cd00487">
    <property type="entry name" value="Pep_deformylase"/>
    <property type="match status" value="1"/>
</dbReference>
<accession>A0A1T5AP19</accession>
<dbReference type="PANTHER" id="PTHR10458:SF22">
    <property type="entry name" value="PEPTIDE DEFORMYLASE"/>
    <property type="match status" value="1"/>
</dbReference>
<dbReference type="GO" id="GO:0006412">
    <property type="term" value="P:translation"/>
    <property type="evidence" value="ECO:0007669"/>
    <property type="project" value="UniProtKB-UniRule"/>
</dbReference>
<evidence type="ECO:0000313" key="5">
    <source>
        <dbReference type="EMBL" id="SKB36676.1"/>
    </source>
</evidence>
<dbReference type="InterPro" id="IPR036821">
    <property type="entry name" value="Peptide_deformylase_sf"/>
</dbReference>
<organism evidence="5 6">
    <name type="scientific">Parapedobacter luteus</name>
    <dbReference type="NCBI Taxonomy" id="623280"/>
    <lineage>
        <taxon>Bacteria</taxon>
        <taxon>Pseudomonadati</taxon>
        <taxon>Bacteroidota</taxon>
        <taxon>Sphingobacteriia</taxon>
        <taxon>Sphingobacteriales</taxon>
        <taxon>Sphingobacteriaceae</taxon>
        <taxon>Parapedobacter</taxon>
    </lineage>
</organism>
<evidence type="ECO:0000256" key="1">
    <source>
        <dbReference type="ARBA" id="ARBA00010759"/>
    </source>
</evidence>
<comment type="similarity">
    <text evidence="1 4">Belongs to the polypeptide deformylase family.</text>
</comment>
<keyword evidence="3 4" id="KW-0378">Hydrolase</keyword>
<evidence type="ECO:0000256" key="3">
    <source>
        <dbReference type="ARBA" id="ARBA00022801"/>
    </source>
</evidence>
<dbReference type="STRING" id="623280.SAMN05660226_00934"/>
<dbReference type="Gene3D" id="3.90.45.10">
    <property type="entry name" value="Peptide deformylase"/>
    <property type="match status" value="1"/>
</dbReference>